<dbReference type="Gene3D" id="3.40.525.10">
    <property type="entry name" value="CRAL-TRIO lipid binding domain"/>
    <property type="match status" value="1"/>
</dbReference>
<dbReference type="STRING" id="299467.A0A443RDE7"/>
<name>A0A443RDE7_9ACAR</name>
<dbReference type="OrthoDB" id="75724at2759"/>
<organism evidence="2 3">
    <name type="scientific">Leptotrombidium deliense</name>
    <dbReference type="NCBI Taxonomy" id="299467"/>
    <lineage>
        <taxon>Eukaryota</taxon>
        <taxon>Metazoa</taxon>
        <taxon>Ecdysozoa</taxon>
        <taxon>Arthropoda</taxon>
        <taxon>Chelicerata</taxon>
        <taxon>Arachnida</taxon>
        <taxon>Acari</taxon>
        <taxon>Acariformes</taxon>
        <taxon>Trombidiformes</taxon>
        <taxon>Prostigmata</taxon>
        <taxon>Anystina</taxon>
        <taxon>Parasitengona</taxon>
        <taxon>Trombiculoidea</taxon>
        <taxon>Trombiculidae</taxon>
        <taxon>Leptotrombidium</taxon>
    </lineage>
</organism>
<feature type="non-terminal residue" evidence="2">
    <location>
        <position position="1"/>
    </location>
</feature>
<dbReference type="GO" id="GO:0016020">
    <property type="term" value="C:membrane"/>
    <property type="evidence" value="ECO:0007669"/>
    <property type="project" value="TreeGrafter"/>
</dbReference>
<evidence type="ECO:0000313" key="2">
    <source>
        <dbReference type="EMBL" id="RWS13292.1"/>
    </source>
</evidence>
<evidence type="ECO:0000259" key="1">
    <source>
        <dbReference type="PROSITE" id="PS50191"/>
    </source>
</evidence>
<dbReference type="CDD" id="cd00170">
    <property type="entry name" value="SEC14"/>
    <property type="match status" value="1"/>
</dbReference>
<dbReference type="SUPFAM" id="SSF52087">
    <property type="entry name" value="CRAL/TRIO domain"/>
    <property type="match status" value="1"/>
</dbReference>
<dbReference type="PROSITE" id="PS50191">
    <property type="entry name" value="CRAL_TRIO"/>
    <property type="match status" value="1"/>
</dbReference>
<dbReference type="AlphaFoldDB" id="A0A443RDE7"/>
<dbReference type="InterPro" id="IPR001251">
    <property type="entry name" value="CRAL-TRIO_dom"/>
</dbReference>
<dbReference type="Proteomes" id="UP000288716">
    <property type="component" value="Unassembled WGS sequence"/>
</dbReference>
<proteinExistence type="predicted"/>
<dbReference type="PANTHER" id="PTHR10174:SF208">
    <property type="entry name" value="CRAL-TRIO DOMAIN-CONTAINING PROTEIN DDB_G0278031"/>
    <property type="match status" value="1"/>
</dbReference>
<protein>
    <submittedName>
        <fullName evidence="2">Alpha-tocopherol transfer-like protein</fullName>
    </submittedName>
</protein>
<reference evidence="2 3" key="1">
    <citation type="journal article" date="2018" name="Gigascience">
        <title>Genomes of trombidid mites reveal novel predicted allergens and laterally-transferred genes associated with secondary metabolism.</title>
        <authorList>
            <person name="Dong X."/>
            <person name="Chaisiri K."/>
            <person name="Xia D."/>
            <person name="Armstrong S.D."/>
            <person name="Fang Y."/>
            <person name="Donnelly M.J."/>
            <person name="Kadowaki T."/>
            <person name="McGarry J.W."/>
            <person name="Darby A.C."/>
            <person name="Makepeace B.L."/>
        </authorList>
    </citation>
    <scope>NUCLEOTIDE SEQUENCE [LARGE SCALE GENOMIC DNA]</scope>
    <source>
        <strain evidence="2">UoL-UT</strain>
    </source>
</reference>
<keyword evidence="3" id="KW-1185">Reference proteome</keyword>
<dbReference type="Pfam" id="PF00650">
    <property type="entry name" value="CRAL_TRIO"/>
    <property type="match status" value="1"/>
</dbReference>
<dbReference type="GO" id="GO:1902936">
    <property type="term" value="F:phosphatidylinositol bisphosphate binding"/>
    <property type="evidence" value="ECO:0007669"/>
    <property type="project" value="TreeGrafter"/>
</dbReference>
<sequence>RAIEEGLFFVFPERTAKGESVSLSSIGQWDPQKVSFTEYMSLFVYGYEWLAMDPEIQENGNIQIADMEGFGWKQISKLGVSEVRTMMNICSNIFPIKHQKFIVVRENSFTNILFKIAQPFMGKDLKEKILFIASRICFTPYFTSEIWWIRKRHRMQQLLQNI</sequence>
<feature type="domain" description="CRAL-TRIO" evidence="1">
    <location>
        <begin position="1"/>
        <end position="162"/>
    </location>
</feature>
<accession>A0A443RDE7</accession>
<comment type="caution">
    <text evidence="2">The sequence shown here is derived from an EMBL/GenBank/DDBJ whole genome shotgun (WGS) entry which is preliminary data.</text>
</comment>
<dbReference type="VEuPathDB" id="VectorBase:LDEU014041"/>
<gene>
    <name evidence="2" type="ORF">B4U80_14709</name>
</gene>
<dbReference type="EMBL" id="NCKV01048311">
    <property type="protein sequence ID" value="RWS13292.1"/>
    <property type="molecule type" value="Genomic_DNA"/>
</dbReference>
<dbReference type="InterPro" id="IPR036865">
    <property type="entry name" value="CRAL-TRIO_dom_sf"/>
</dbReference>
<evidence type="ECO:0000313" key="3">
    <source>
        <dbReference type="Proteomes" id="UP000288716"/>
    </source>
</evidence>
<dbReference type="PANTHER" id="PTHR10174">
    <property type="entry name" value="ALPHA-TOCOPHEROL TRANSFER PROTEIN-RELATED"/>
    <property type="match status" value="1"/>
</dbReference>